<dbReference type="InterPro" id="IPR036412">
    <property type="entry name" value="HAD-like_sf"/>
</dbReference>
<dbReference type="Gene3D" id="3.40.50.1000">
    <property type="entry name" value="HAD superfamily/HAD-like"/>
    <property type="match status" value="1"/>
</dbReference>
<accession>A0A2N5ZC69</accession>
<dbReference type="CDD" id="cd02603">
    <property type="entry name" value="HAD_sEH-N_like"/>
    <property type="match status" value="1"/>
</dbReference>
<dbReference type="PANTHER" id="PTHR43611:SF3">
    <property type="entry name" value="FLAVIN MONONUCLEOTIDE HYDROLASE 1, CHLOROPLATIC"/>
    <property type="match status" value="1"/>
</dbReference>
<proteinExistence type="predicted"/>
<comment type="caution">
    <text evidence="1">The sequence shown here is derived from an EMBL/GenBank/DDBJ whole genome shotgun (WGS) entry which is preliminary data.</text>
</comment>
<dbReference type="Gene3D" id="1.10.150.240">
    <property type="entry name" value="Putative phosphatase, domain 2"/>
    <property type="match status" value="1"/>
</dbReference>
<dbReference type="EMBL" id="PKTG01000120">
    <property type="protein sequence ID" value="PLX16247.1"/>
    <property type="molecule type" value="Genomic_DNA"/>
</dbReference>
<dbReference type="InterPro" id="IPR023198">
    <property type="entry name" value="PGP-like_dom2"/>
</dbReference>
<dbReference type="InterPro" id="IPR006439">
    <property type="entry name" value="HAD-SF_hydro_IA"/>
</dbReference>
<protein>
    <recommendedName>
        <fullName evidence="3">HAD family phosphatase</fullName>
    </recommendedName>
</protein>
<evidence type="ECO:0000313" key="1">
    <source>
        <dbReference type="EMBL" id="PLX16247.1"/>
    </source>
</evidence>
<dbReference type="PANTHER" id="PTHR43611">
    <property type="entry name" value="ALPHA-D-GLUCOSE 1-PHOSPHATE PHOSPHATASE"/>
    <property type="match status" value="1"/>
</dbReference>
<dbReference type="PRINTS" id="PR00413">
    <property type="entry name" value="HADHALOGNASE"/>
</dbReference>
<dbReference type="SUPFAM" id="SSF56784">
    <property type="entry name" value="HAD-like"/>
    <property type="match status" value="1"/>
</dbReference>
<sequence>MRTKDTDVKQAISCVIFDLGNVILFFDHLKMASKISNLTGRNPENDFRTVIEDESWQIFEKGFMSPKIFYNKFLSLLKLSPNDIDFNSFKQYFNNIFYPNKAMITLIKDLKKTCTRLILLSNTNELHYEFIKKNFPIVNIFDAHVLSYKEGRRKPEQEIFRKAIRVAGCKAENILYIDDISKYTEVASDFGIKTLTYDSKRQDRLLKYDFIPWYTTSDPTV</sequence>
<dbReference type="Pfam" id="PF00702">
    <property type="entry name" value="Hydrolase"/>
    <property type="match status" value="1"/>
</dbReference>
<dbReference type="Proteomes" id="UP000234857">
    <property type="component" value="Unassembled WGS sequence"/>
</dbReference>
<dbReference type="InterPro" id="IPR023214">
    <property type="entry name" value="HAD_sf"/>
</dbReference>
<dbReference type="AlphaFoldDB" id="A0A2N5ZC69"/>
<organism evidence="1 2">
    <name type="scientific">Muiribacterium halophilum</name>
    <dbReference type="NCBI Taxonomy" id="2053465"/>
    <lineage>
        <taxon>Bacteria</taxon>
        <taxon>Candidatus Muiribacteriota</taxon>
        <taxon>Candidatus Muiribacteriia</taxon>
        <taxon>Candidatus Muiribacteriales</taxon>
        <taxon>Candidatus Muiribacteriaceae</taxon>
        <taxon>Candidatus Muiribacterium</taxon>
    </lineage>
</organism>
<evidence type="ECO:0000313" key="2">
    <source>
        <dbReference type="Proteomes" id="UP000234857"/>
    </source>
</evidence>
<reference evidence="1 2" key="1">
    <citation type="submission" date="2017-11" db="EMBL/GenBank/DDBJ databases">
        <title>Genome-resolved metagenomics identifies genetic mobility, metabolic interactions, and unexpected diversity in perchlorate-reducing communities.</title>
        <authorList>
            <person name="Barnum T.P."/>
            <person name="Figueroa I.A."/>
            <person name="Carlstrom C.I."/>
            <person name="Lucas L.N."/>
            <person name="Engelbrektson A.L."/>
            <person name="Coates J.D."/>
        </authorList>
    </citation>
    <scope>NUCLEOTIDE SEQUENCE [LARGE SCALE GENOMIC DNA]</scope>
    <source>
        <strain evidence="1">BM706</strain>
    </source>
</reference>
<evidence type="ECO:0008006" key="3">
    <source>
        <dbReference type="Google" id="ProtNLM"/>
    </source>
</evidence>
<name>A0A2N5ZC69_MUIH1</name>
<gene>
    <name evidence="1" type="ORF">C0601_10565</name>
</gene>